<protein>
    <recommendedName>
        <fullName evidence="2">DUF7918 domain-containing protein</fullName>
    </recommendedName>
</protein>
<feature type="region of interest" description="Disordered" evidence="1">
    <location>
        <begin position="458"/>
        <end position="481"/>
    </location>
</feature>
<dbReference type="InterPro" id="IPR057678">
    <property type="entry name" value="DUF7918"/>
</dbReference>
<dbReference type="Proteomes" id="UP000799423">
    <property type="component" value="Unassembled WGS sequence"/>
</dbReference>
<organism evidence="3 4">
    <name type="scientific">Plenodomus tracheiphilus IPT5</name>
    <dbReference type="NCBI Taxonomy" id="1408161"/>
    <lineage>
        <taxon>Eukaryota</taxon>
        <taxon>Fungi</taxon>
        <taxon>Dikarya</taxon>
        <taxon>Ascomycota</taxon>
        <taxon>Pezizomycotina</taxon>
        <taxon>Dothideomycetes</taxon>
        <taxon>Pleosporomycetidae</taxon>
        <taxon>Pleosporales</taxon>
        <taxon>Pleosporineae</taxon>
        <taxon>Leptosphaeriaceae</taxon>
        <taxon>Plenodomus</taxon>
    </lineage>
</organism>
<feature type="compositionally biased region" description="Polar residues" evidence="1">
    <location>
        <begin position="341"/>
        <end position="350"/>
    </location>
</feature>
<name>A0A6A7B756_9PLEO</name>
<feature type="compositionally biased region" description="Polar residues" evidence="1">
    <location>
        <begin position="317"/>
        <end position="326"/>
    </location>
</feature>
<evidence type="ECO:0000256" key="1">
    <source>
        <dbReference type="SAM" id="MobiDB-lite"/>
    </source>
</evidence>
<dbReference type="Pfam" id="PF25534">
    <property type="entry name" value="DUF7918"/>
    <property type="match status" value="1"/>
</dbReference>
<feature type="compositionally biased region" description="Basic and acidic residues" evidence="1">
    <location>
        <begin position="472"/>
        <end position="481"/>
    </location>
</feature>
<proteinExistence type="predicted"/>
<dbReference type="OrthoDB" id="436496at2759"/>
<evidence type="ECO:0000259" key="2">
    <source>
        <dbReference type="Pfam" id="PF25534"/>
    </source>
</evidence>
<dbReference type="EMBL" id="MU006308">
    <property type="protein sequence ID" value="KAF2850189.1"/>
    <property type="molecule type" value="Genomic_DNA"/>
</dbReference>
<gene>
    <name evidence="3" type="ORF">T440DRAFT_116401</name>
</gene>
<keyword evidence="4" id="KW-1185">Reference proteome</keyword>
<reference evidence="3" key="1">
    <citation type="submission" date="2020-01" db="EMBL/GenBank/DDBJ databases">
        <authorList>
            <consortium name="DOE Joint Genome Institute"/>
            <person name="Haridas S."/>
            <person name="Albert R."/>
            <person name="Binder M."/>
            <person name="Bloem J."/>
            <person name="Labutti K."/>
            <person name="Salamov A."/>
            <person name="Andreopoulos B."/>
            <person name="Baker S.E."/>
            <person name="Barry K."/>
            <person name="Bills G."/>
            <person name="Bluhm B.H."/>
            <person name="Cannon C."/>
            <person name="Castanera R."/>
            <person name="Culley D.E."/>
            <person name="Daum C."/>
            <person name="Ezra D."/>
            <person name="Gonzalez J.B."/>
            <person name="Henrissat B."/>
            <person name="Kuo A."/>
            <person name="Liang C."/>
            <person name="Lipzen A."/>
            <person name="Lutzoni F."/>
            <person name="Magnuson J."/>
            <person name="Mondo S."/>
            <person name="Nolan M."/>
            <person name="Ohm R."/>
            <person name="Pangilinan J."/>
            <person name="Park H.-J."/>
            <person name="Ramirez L."/>
            <person name="Alfaro M."/>
            <person name="Sun H."/>
            <person name="Tritt A."/>
            <person name="Yoshinaga Y."/>
            <person name="Zwiers L.-H."/>
            <person name="Turgeon B.G."/>
            <person name="Goodwin S.B."/>
            <person name="Spatafora J.W."/>
            <person name="Crous P.W."/>
            <person name="Grigoriev I.V."/>
        </authorList>
    </citation>
    <scope>NUCLEOTIDE SEQUENCE</scope>
    <source>
        <strain evidence="3">IPT5</strain>
    </source>
</reference>
<accession>A0A6A7B756</accession>
<evidence type="ECO:0000313" key="3">
    <source>
        <dbReference type="EMBL" id="KAF2850189.1"/>
    </source>
</evidence>
<dbReference type="AlphaFoldDB" id="A0A6A7B756"/>
<feature type="region of interest" description="Disordered" evidence="1">
    <location>
        <begin position="317"/>
        <end position="370"/>
    </location>
</feature>
<sequence>MPTYRSINISLHSQFDIETFPEYPPEPKENYLARGISGFVPTLIDDTSSTCSVYVPALPGSTFWISYSVEPPVPAGHYFLFKLYINGAHIVSFSTGKEDGWEGKTMFGLFERSEGVDNGKRMEKRVLCFTPPDRKDHMWKDVANVHDETARLEIKVHRANGRRRTERVFEDYAKTPHAKNGKGISLVSAGRAGPEQPKRFYRFALTDPVDQPFATFRYYYRTWDQLRGLGLLELDEFGAPEDDNLPVIEPQDTFLRKRRVSDRAVCRQSEDALLDCEDGCATDDAESGDDRVTAPARRSSIRIVNTDGTRASLAMATSGTRANNASEHPKSYIPSGAPEADSSSTSQESNDGNEEDLTPQRNSCLSTPPRFYRLSIPPSIRLAPPKAASVPCPVPSRRSESVSSIAYRPHPAFAIDEWITQTPSPVKGVRDSITTPPMERDGARAGLSLMNILPASWRRRTVSGPSTAGNSKGRDGARSAT</sequence>
<feature type="domain" description="DUF7918" evidence="2">
    <location>
        <begin position="45"/>
        <end position="231"/>
    </location>
</feature>
<evidence type="ECO:0000313" key="4">
    <source>
        <dbReference type="Proteomes" id="UP000799423"/>
    </source>
</evidence>